<dbReference type="AlphaFoldDB" id="A0A0E0P4K9"/>
<dbReference type="EnsemblPlants" id="ORUFI04G00880.1">
    <property type="protein sequence ID" value="ORUFI04G00880.1"/>
    <property type="gene ID" value="ORUFI04G00880"/>
</dbReference>
<sequence>MGVDGSTATTMGEAGSATAMTGEASEEGNNGGGRVDTDPAAAAVLRRSSTTVKVVDPVAAAMTTMTAVLLQPPPLYCLATAAWASAGGGHGEMLRWKLAVLAAVVAGGTNFEIFYPKIVLSVIHFISPVTHCLSIVA</sequence>
<dbReference type="Proteomes" id="UP000008022">
    <property type="component" value="Unassembled WGS sequence"/>
</dbReference>
<evidence type="ECO:0000256" key="1">
    <source>
        <dbReference type="SAM" id="MobiDB-lite"/>
    </source>
</evidence>
<accession>A0A0E0P4K9</accession>
<protein>
    <submittedName>
        <fullName evidence="2">Uncharacterized protein</fullName>
    </submittedName>
</protein>
<reference evidence="3" key="1">
    <citation type="submission" date="2013-06" db="EMBL/GenBank/DDBJ databases">
        <authorList>
            <person name="Zhao Q."/>
        </authorList>
    </citation>
    <scope>NUCLEOTIDE SEQUENCE</scope>
    <source>
        <strain evidence="3">cv. W1943</strain>
    </source>
</reference>
<evidence type="ECO:0000313" key="3">
    <source>
        <dbReference type="Proteomes" id="UP000008022"/>
    </source>
</evidence>
<organism evidence="2 3">
    <name type="scientific">Oryza rufipogon</name>
    <name type="common">Brownbeard rice</name>
    <name type="synonym">Asian wild rice</name>
    <dbReference type="NCBI Taxonomy" id="4529"/>
    <lineage>
        <taxon>Eukaryota</taxon>
        <taxon>Viridiplantae</taxon>
        <taxon>Streptophyta</taxon>
        <taxon>Embryophyta</taxon>
        <taxon>Tracheophyta</taxon>
        <taxon>Spermatophyta</taxon>
        <taxon>Magnoliopsida</taxon>
        <taxon>Liliopsida</taxon>
        <taxon>Poales</taxon>
        <taxon>Poaceae</taxon>
        <taxon>BOP clade</taxon>
        <taxon>Oryzoideae</taxon>
        <taxon>Oryzeae</taxon>
        <taxon>Oryzinae</taxon>
        <taxon>Oryza</taxon>
    </lineage>
</organism>
<dbReference type="HOGENOM" id="CLU_154884_0_0_1"/>
<proteinExistence type="predicted"/>
<feature type="region of interest" description="Disordered" evidence="1">
    <location>
        <begin position="1"/>
        <end position="40"/>
    </location>
</feature>
<reference evidence="2" key="2">
    <citation type="submission" date="2015-06" db="UniProtKB">
        <authorList>
            <consortium name="EnsemblPlants"/>
        </authorList>
    </citation>
    <scope>IDENTIFICATION</scope>
</reference>
<name>A0A0E0P4K9_ORYRU</name>
<dbReference type="Gramene" id="ORUFI04G00880.1">
    <property type="protein sequence ID" value="ORUFI04G00880.1"/>
    <property type="gene ID" value="ORUFI04G00880"/>
</dbReference>
<feature type="compositionally biased region" description="Polar residues" evidence="1">
    <location>
        <begin position="1"/>
        <end position="10"/>
    </location>
</feature>
<evidence type="ECO:0000313" key="2">
    <source>
        <dbReference type="EnsemblPlants" id="ORUFI04G00880.1"/>
    </source>
</evidence>
<keyword evidence="3" id="KW-1185">Reference proteome</keyword>